<dbReference type="Gene3D" id="3.50.50.60">
    <property type="entry name" value="FAD/NAD(P)-binding domain"/>
    <property type="match status" value="1"/>
</dbReference>
<evidence type="ECO:0000256" key="3">
    <source>
        <dbReference type="ARBA" id="ARBA00008040"/>
    </source>
</evidence>
<keyword evidence="4" id="KW-0285">Flavoprotein</keyword>
<dbReference type="InterPro" id="IPR003953">
    <property type="entry name" value="FAD-dep_OxRdtase_2_FAD-bd"/>
</dbReference>
<feature type="chain" id="PRO_5047006139" evidence="7">
    <location>
        <begin position="20"/>
        <end position="558"/>
    </location>
</feature>
<feature type="signal peptide" evidence="7">
    <location>
        <begin position="1"/>
        <end position="19"/>
    </location>
</feature>
<dbReference type="InterPro" id="IPR007329">
    <property type="entry name" value="FMN-bd"/>
</dbReference>
<dbReference type="PANTHER" id="PTHR43400:SF7">
    <property type="entry name" value="FAD-DEPENDENT OXIDOREDUCTASE 2 FAD BINDING DOMAIN-CONTAINING PROTEIN"/>
    <property type="match status" value="1"/>
</dbReference>
<gene>
    <name evidence="9" type="ORF">C4N18_11385</name>
</gene>
<evidence type="ECO:0000256" key="1">
    <source>
        <dbReference type="ARBA" id="ARBA00001917"/>
    </source>
</evidence>
<name>A0ABN5JKV9_FUSVA</name>
<accession>A0ABN5JKV9</accession>
<evidence type="ECO:0000256" key="2">
    <source>
        <dbReference type="ARBA" id="ARBA00001974"/>
    </source>
</evidence>
<sequence>MKKLFTTALFLLISAFIFAAGTVTTSGTGDGFSGKIKVDVVTTGEKIEDIKLVSDSETSHIISRAFPILKERILKAQSPIVDSVSGASYTSFGIKKAVAEALKSNGKDFGRIRFNTKAPEQPVTNLKAVNTDLVIIGGGPAGLAAAISAREAGLKNIILIEKLDILSGNGKYDMNFYDLINSEAQKARGINDTVEALIADNTNPLDTPERIKAQAEGAFVLDKWLRSFGVKLNYNYGKRGHMAESNAYAGAHIQDGMEKKVKELGIDVRTGTKGFDLIMKDGKAAGVKVQNGNNFYDINAKAVIIATGGFSANKELLKKYVPGSEVFQTSNQIGATGDFIPVFEKNNIKTANLEVLNIFPFIIRQTRDLTGGGDGFILVNKDGKRFTSENITYATRFSTAQKILDQPDSAVFYIYDQKLYDASFRLQKHTAQGLHTKAATLDELADKLGIDKNNLKTTVEEFNKAVRGEIKDPFRENPTKKEFMTEGPYYGVQVESAIHMTRGGVVADEKTQVLYDNGNIVSGLYAAGEVANSNSGAYSAAVIFGRIAGQEAAKYINK</sequence>
<comment type="cofactor">
    <cofactor evidence="1">
        <name>FMN</name>
        <dbReference type="ChEBI" id="CHEBI:58210"/>
    </cofactor>
</comment>
<comment type="cofactor">
    <cofactor evidence="2">
        <name>FAD</name>
        <dbReference type="ChEBI" id="CHEBI:57692"/>
    </cofactor>
</comment>
<dbReference type="InterPro" id="IPR050315">
    <property type="entry name" value="FAD-oxidoreductase_2"/>
</dbReference>
<keyword evidence="5" id="KW-0274">FAD</keyword>
<evidence type="ECO:0000256" key="7">
    <source>
        <dbReference type="SAM" id="SignalP"/>
    </source>
</evidence>
<protein>
    <submittedName>
        <fullName evidence="9">FAD-binding protein</fullName>
    </submittedName>
</protein>
<keyword evidence="7" id="KW-0732">Signal</keyword>
<dbReference type="PRINTS" id="PR00411">
    <property type="entry name" value="PNDRDTASEI"/>
</dbReference>
<proteinExistence type="inferred from homology"/>
<dbReference type="Gene3D" id="3.90.1010.20">
    <property type="match status" value="1"/>
</dbReference>
<dbReference type="Gene3D" id="3.90.700.10">
    <property type="entry name" value="Succinate dehydrogenase/fumarate reductase flavoprotein, catalytic domain"/>
    <property type="match status" value="1"/>
</dbReference>
<dbReference type="InterPro" id="IPR036188">
    <property type="entry name" value="FAD/NAD-bd_sf"/>
</dbReference>
<evidence type="ECO:0000313" key="10">
    <source>
        <dbReference type="Proteomes" id="UP000241238"/>
    </source>
</evidence>
<evidence type="ECO:0000313" key="9">
    <source>
        <dbReference type="EMBL" id="AVQ31786.1"/>
    </source>
</evidence>
<dbReference type="SUPFAM" id="SSF56425">
    <property type="entry name" value="Succinate dehydrogenase/fumarate reductase flavoprotein, catalytic domain"/>
    <property type="match status" value="1"/>
</dbReference>
<evidence type="ECO:0000256" key="4">
    <source>
        <dbReference type="ARBA" id="ARBA00022630"/>
    </source>
</evidence>
<dbReference type="SMART" id="SM00900">
    <property type="entry name" value="FMN_bind"/>
    <property type="match status" value="1"/>
</dbReference>
<keyword evidence="10" id="KW-1185">Reference proteome</keyword>
<dbReference type="RefSeq" id="WP_005948139.1">
    <property type="nucleotide sequence ID" value="NZ_CP028103.1"/>
</dbReference>
<dbReference type="GeneID" id="77468596"/>
<keyword evidence="6" id="KW-0560">Oxidoreductase</keyword>
<dbReference type="Pfam" id="PF00890">
    <property type="entry name" value="FAD_binding_2"/>
    <property type="match status" value="1"/>
</dbReference>
<dbReference type="Pfam" id="PF04205">
    <property type="entry name" value="FMN_bind"/>
    <property type="match status" value="1"/>
</dbReference>
<evidence type="ECO:0000259" key="8">
    <source>
        <dbReference type="SMART" id="SM00900"/>
    </source>
</evidence>
<dbReference type="EMBL" id="CP028103">
    <property type="protein sequence ID" value="AVQ31786.1"/>
    <property type="molecule type" value="Genomic_DNA"/>
</dbReference>
<dbReference type="Proteomes" id="UP000241238">
    <property type="component" value="Chromosome"/>
</dbReference>
<evidence type="ECO:0000256" key="6">
    <source>
        <dbReference type="ARBA" id="ARBA00023002"/>
    </source>
</evidence>
<dbReference type="PRINTS" id="PR00368">
    <property type="entry name" value="FADPNR"/>
</dbReference>
<reference evidence="10" key="1">
    <citation type="journal article" date="2018" name="MSphere">
        <title>Fusobacterium Genomics Using MinION and Illumina Sequencing Enables Genome Completion and Correction.</title>
        <authorList>
            <person name="Todd S.M."/>
            <person name="Settlage R.E."/>
            <person name="Lahmers K.K."/>
            <person name="Slade D.J."/>
        </authorList>
    </citation>
    <scope>NUCLEOTIDE SEQUENCE [LARGE SCALE GENOMIC DNA]</scope>
    <source>
        <strain evidence="10">ATCC 27725</strain>
    </source>
</reference>
<evidence type="ECO:0000256" key="5">
    <source>
        <dbReference type="ARBA" id="ARBA00022827"/>
    </source>
</evidence>
<dbReference type="SUPFAM" id="SSF51905">
    <property type="entry name" value="FAD/NAD(P)-binding domain"/>
    <property type="match status" value="1"/>
</dbReference>
<feature type="domain" description="FMN-binding" evidence="8">
    <location>
        <begin position="31"/>
        <end position="105"/>
    </location>
</feature>
<dbReference type="InterPro" id="IPR027477">
    <property type="entry name" value="Succ_DH/fumarate_Rdtase_cat_sf"/>
</dbReference>
<organism evidence="9 10">
    <name type="scientific">Fusobacterium varium ATCC 27725</name>
    <dbReference type="NCBI Taxonomy" id="469618"/>
    <lineage>
        <taxon>Bacteria</taxon>
        <taxon>Fusobacteriati</taxon>
        <taxon>Fusobacteriota</taxon>
        <taxon>Fusobacteriia</taxon>
        <taxon>Fusobacteriales</taxon>
        <taxon>Fusobacteriaceae</taxon>
        <taxon>Fusobacterium</taxon>
    </lineage>
</organism>
<dbReference type="PANTHER" id="PTHR43400">
    <property type="entry name" value="FUMARATE REDUCTASE"/>
    <property type="match status" value="1"/>
</dbReference>
<comment type="similarity">
    <text evidence="3">Belongs to the FAD-dependent oxidoreductase 2 family. FRD/SDH subfamily.</text>
</comment>